<keyword evidence="3" id="KW-1185">Reference proteome</keyword>
<gene>
    <name evidence="2" type="ORF">LACBIDRAFT_303385</name>
</gene>
<feature type="compositionally biased region" description="Basic and acidic residues" evidence="1">
    <location>
        <begin position="34"/>
        <end position="46"/>
    </location>
</feature>
<evidence type="ECO:0000313" key="2">
    <source>
        <dbReference type="EMBL" id="EDQ98367.1"/>
    </source>
</evidence>
<dbReference type="GeneID" id="6086637"/>
<organism evidence="3">
    <name type="scientific">Laccaria bicolor (strain S238N-H82 / ATCC MYA-4686)</name>
    <name type="common">Bicoloured deceiver</name>
    <name type="synonym">Laccaria laccata var. bicolor</name>
    <dbReference type="NCBI Taxonomy" id="486041"/>
    <lineage>
        <taxon>Eukaryota</taxon>
        <taxon>Fungi</taxon>
        <taxon>Dikarya</taxon>
        <taxon>Basidiomycota</taxon>
        <taxon>Agaricomycotina</taxon>
        <taxon>Agaricomycetes</taxon>
        <taxon>Agaricomycetidae</taxon>
        <taxon>Agaricales</taxon>
        <taxon>Agaricineae</taxon>
        <taxon>Hydnangiaceae</taxon>
        <taxon>Laccaria</taxon>
    </lineage>
</organism>
<sequence>MPTTRQSKVVKTPEFIESDSDDSNGSGDYDDEDKNTSRSEASKEEAIESPEPTPSKKKKSKATSAKAETVGKKRTHRSAQDSDEDPFVVKSPAKKMRKTPKGKHSKSSSKVSSKKTDVSDSSSRGSSDEMDVELDSSPLSKKSVPYGKEFDKLIKSEVLLKDLVRDPVPSYPKLRKCGIFKAALVDKFMKMTYGAPLVNLPSGKAFISWKGTPKDDESGEVIGMASLTKLKKAYPRFDIKYLVRLATFIMDCEKNVVNLSRIDPCQLTSREVGDRGSRMVYIRDRKRPALCVSLIVVGEDHTETPKASGDTYSKFITGTPLMLEYEHMVAVLCMVHDVDSMRAQIVDNELTFSTRMEKFSQSPRKRTQKDLFSSFRSDATTSNNSPTQQFTYSTLGASDQVPVLDATNLDKPTCGCGPVLCMACMSPSHGPPMLKICRISFSSKRHILTFSLTIDASHSSLNQISVK</sequence>
<evidence type="ECO:0000256" key="1">
    <source>
        <dbReference type="SAM" id="MobiDB-lite"/>
    </source>
</evidence>
<feature type="compositionally biased region" description="Basic residues" evidence="1">
    <location>
        <begin position="92"/>
        <end position="107"/>
    </location>
</feature>
<name>B0E464_LACBS</name>
<feature type="region of interest" description="Disordered" evidence="1">
    <location>
        <begin position="1"/>
        <end position="140"/>
    </location>
</feature>
<accession>B0E464</accession>
<dbReference type="InParanoid" id="B0E464"/>
<feature type="compositionally biased region" description="Acidic residues" evidence="1">
    <location>
        <begin position="16"/>
        <end position="33"/>
    </location>
</feature>
<dbReference type="Proteomes" id="UP000001194">
    <property type="component" value="Unassembled WGS sequence"/>
</dbReference>
<evidence type="ECO:0000313" key="3">
    <source>
        <dbReference type="Proteomes" id="UP000001194"/>
    </source>
</evidence>
<dbReference type="HOGENOM" id="CLU_585347_0_0_1"/>
<dbReference type="KEGG" id="lbc:LACBIDRAFT_303385"/>
<dbReference type="STRING" id="486041.B0E464"/>
<dbReference type="EMBL" id="DS547316">
    <property type="protein sequence ID" value="EDQ98367.1"/>
    <property type="molecule type" value="Genomic_DNA"/>
</dbReference>
<dbReference type="AlphaFoldDB" id="B0E464"/>
<reference evidence="2 3" key="1">
    <citation type="journal article" date="2008" name="Nature">
        <title>The genome of Laccaria bicolor provides insights into mycorrhizal symbiosis.</title>
        <authorList>
            <person name="Martin F."/>
            <person name="Aerts A."/>
            <person name="Ahren D."/>
            <person name="Brun A."/>
            <person name="Danchin E.G.J."/>
            <person name="Duchaussoy F."/>
            <person name="Gibon J."/>
            <person name="Kohler A."/>
            <person name="Lindquist E."/>
            <person name="Pereda V."/>
            <person name="Salamov A."/>
            <person name="Shapiro H.J."/>
            <person name="Wuyts J."/>
            <person name="Blaudez D."/>
            <person name="Buee M."/>
            <person name="Brokstein P."/>
            <person name="Canbaeck B."/>
            <person name="Cohen D."/>
            <person name="Courty P.E."/>
            <person name="Coutinho P.M."/>
            <person name="Delaruelle C."/>
            <person name="Detter J.C."/>
            <person name="Deveau A."/>
            <person name="DiFazio S."/>
            <person name="Duplessis S."/>
            <person name="Fraissinet-Tachet L."/>
            <person name="Lucic E."/>
            <person name="Frey-Klett P."/>
            <person name="Fourrey C."/>
            <person name="Feussner I."/>
            <person name="Gay G."/>
            <person name="Grimwood J."/>
            <person name="Hoegger P.J."/>
            <person name="Jain P."/>
            <person name="Kilaru S."/>
            <person name="Labbe J."/>
            <person name="Lin Y.C."/>
            <person name="Legue V."/>
            <person name="Le Tacon F."/>
            <person name="Marmeisse R."/>
            <person name="Melayah D."/>
            <person name="Montanini B."/>
            <person name="Muratet M."/>
            <person name="Nehls U."/>
            <person name="Niculita-Hirzel H."/>
            <person name="Oudot-Le Secq M.P."/>
            <person name="Peter M."/>
            <person name="Quesneville H."/>
            <person name="Rajashekar B."/>
            <person name="Reich M."/>
            <person name="Rouhier N."/>
            <person name="Schmutz J."/>
            <person name="Yin T."/>
            <person name="Chalot M."/>
            <person name="Henrissat B."/>
            <person name="Kuees U."/>
            <person name="Lucas S."/>
            <person name="Van de Peer Y."/>
            <person name="Podila G.K."/>
            <person name="Polle A."/>
            <person name="Pukkila P.J."/>
            <person name="Richardson P.M."/>
            <person name="Rouze P."/>
            <person name="Sanders I.R."/>
            <person name="Stajich J.E."/>
            <person name="Tunlid A."/>
            <person name="Tuskan G."/>
            <person name="Grigoriev I.V."/>
        </authorList>
    </citation>
    <scope>NUCLEOTIDE SEQUENCE [LARGE SCALE GENOMIC DNA]</scope>
    <source>
        <strain evidence="3">S238N-H82 / ATCC MYA-4686</strain>
    </source>
</reference>
<protein>
    <submittedName>
        <fullName evidence="2">Predicted protein</fullName>
    </submittedName>
</protein>
<dbReference type="RefSeq" id="XP_001890982.1">
    <property type="nucleotide sequence ID" value="XM_001890947.1"/>
</dbReference>
<proteinExistence type="predicted"/>